<keyword evidence="3" id="KW-1185">Reference proteome</keyword>
<evidence type="ECO:0000313" key="2">
    <source>
        <dbReference type="EMBL" id="KAK4492757.1"/>
    </source>
</evidence>
<gene>
    <name evidence="2" type="ORF">RD792_000076</name>
</gene>
<comment type="caution">
    <text evidence="2">The sequence shown here is derived from an EMBL/GenBank/DDBJ whole genome shotgun (WGS) entry which is preliminary data.</text>
</comment>
<proteinExistence type="predicted"/>
<dbReference type="Proteomes" id="UP001291926">
    <property type="component" value="Unassembled WGS sequence"/>
</dbReference>
<name>A0ABR0DUD2_9LAMI</name>
<organism evidence="2 3">
    <name type="scientific">Penstemon davidsonii</name>
    <dbReference type="NCBI Taxonomy" id="160366"/>
    <lineage>
        <taxon>Eukaryota</taxon>
        <taxon>Viridiplantae</taxon>
        <taxon>Streptophyta</taxon>
        <taxon>Embryophyta</taxon>
        <taxon>Tracheophyta</taxon>
        <taxon>Spermatophyta</taxon>
        <taxon>Magnoliopsida</taxon>
        <taxon>eudicotyledons</taxon>
        <taxon>Gunneridae</taxon>
        <taxon>Pentapetalae</taxon>
        <taxon>asterids</taxon>
        <taxon>lamiids</taxon>
        <taxon>Lamiales</taxon>
        <taxon>Plantaginaceae</taxon>
        <taxon>Cheloneae</taxon>
        <taxon>Penstemon</taxon>
    </lineage>
</organism>
<evidence type="ECO:0000256" key="1">
    <source>
        <dbReference type="SAM" id="MobiDB-lite"/>
    </source>
</evidence>
<protein>
    <submittedName>
        <fullName evidence="2">Uncharacterized protein</fullName>
    </submittedName>
</protein>
<evidence type="ECO:0000313" key="3">
    <source>
        <dbReference type="Proteomes" id="UP001291926"/>
    </source>
</evidence>
<accession>A0ABR0DUD2</accession>
<reference evidence="2 3" key="1">
    <citation type="journal article" date="2023" name="bioRxiv">
        <title>Genome report: Whole genome sequence and annotation of Penstemon davidsonii.</title>
        <authorList>
            <person name="Ostevik K.L."/>
            <person name="Alabady M."/>
            <person name="Zhang M."/>
            <person name="Rausher M.D."/>
        </authorList>
    </citation>
    <scope>NUCLEOTIDE SEQUENCE [LARGE SCALE GENOMIC DNA]</scope>
    <source>
        <strain evidence="2">DNT005</strain>
        <tissue evidence="2">Whole leaf</tissue>
    </source>
</reference>
<feature type="compositionally biased region" description="Basic and acidic residues" evidence="1">
    <location>
        <begin position="152"/>
        <end position="167"/>
    </location>
</feature>
<feature type="region of interest" description="Disordered" evidence="1">
    <location>
        <begin position="127"/>
        <end position="197"/>
    </location>
</feature>
<feature type="non-terminal residue" evidence="2">
    <location>
        <position position="259"/>
    </location>
</feature>
<sequence>MSRIYDNWEKLVAAAVKKQQLWELFHEQSRSPSLSSESSSGFSFSFWVSSSLDDFDFSSSSVEDSAAGDPLNGLVEEQSPDVQLISREPPVQVKKVYCKSPRRRDLVIQVPDLRTQYQNAFGHILDSLKISPNGTPNPVPNSTPIHRRGRGGRQERPKNWSNDEKHGSHPLPLPPKRVSDSAANSPPSALPCSPGRVGNFASPGSPWKRGKLLDADAFGYVYVCFNRHVGKFNSRLLALYESRSYTEDLVFMEIASVID</sequence>
<dbReference type="EMBL" id="JAYDYQ010001086">
    <property type="protein sequence ID" value="KAK4492757.1"/>
    <property type="molecule type" value="Genomic_DNA"/>
</dbReference>